<keyword evidence="2" id="KW-1185">Reference proteome</keyword>
<dbReference type="AlphaFoldDB" id="A0A4V6BJH0"/>
<evidence type="ECO:0000313" key="1">
    <source>
        <dbReference type="EMBL" id="TKT93753.1"/>
    </source>
</evidence>
<name>A0A4V6BJH0_9BACT</name>
<comment type="caution">
    <text evidence="1">The sequence shown here is derived from an EMBL/GenBank/DDBJ whole genome shotgun (WGS) entry which is preliminary data.</text>
</comment>
<reference evidence="1 2" key="1">
    <citation type="submission" date="2019-05" db="EMBL/GenBank/DDBJ databases">
        <title>Dyadobacter AR-3-8 sp. nov., isolated from arctic soil.</title>
        <authorList>
            <person name="Chaudhary D.K."/>
        </authorList>
    </citation>
    <scope>NUCLEOTIDE SEQUENCE [LARGE SCALE GENOMIC DNA]</scope>
    <source>
        <strain evidence="1 2">AR-3-8</strain>
    </source>
</reference>
<accession>A0A4V6BJH0</accession>
<sequence length="147" mass="17031">MDKEGDILYFDPFYFKNGNKSKPKYFIILKVIDGKSLLASLPSSLDFRPTDVLENHGCIEIPEAAFNCYIFQAKKYAVTTNNWAFPLNTYVYGQQIDEYEISNLKDIYPVEGLDYKIIGTLLANEFEKLLSCFRNSANVKRKFKRLL</sequence>
<dbReference type="RefSeq" id="WP_137338047.1">
    <property type="nucleotide sequence ID" value="NZ_BSQH01000001.1"/>
</dbReference>
<evidence type="ECO:0000313" key="2">
    <source>
        <dbReference type="Proteomes" id="UP000304900"/>
    </source>
</evidence>
<dbReference type="Proteomes" id="UP000304900">
    <property type="component" value="Unassembled WGS sequence"/>
</dbReference>
<gene>
    <name evidence="1" type="ORF">FDK13_00640</name>
</gene>
<proteinExistence type="predicted"/>
<dbReference type="EMBL" id="SZVO01000001">
    <property type="protein sequence ID" value="TKT93753.1"/>
    <property type="molecule type" value="Genomic_DNA"/>
</dbReference>
<organism evidence="1 2">
    <name type="scientific">Dyadobacter frigoris</name>
    <dbReference type="NCBI Taxonomy" id="2576211"/>
    <lineage>
        <taxon>Bacteria</taxon>
        <taxon>Pseudomonadati</taxon>
        <taxon>Bacteroidota</taxon>
        <taxon>Cytophagia</taxon>
        <taxon>Cytophagales</taxon>
        <taxon>Spirosomataceae</taxon>
        <taxon>Dyadobacter</taxon>
    </lineage>
</organism>
<protein>
    <submittedName>
        <fullName evidence="1">Uncharacterized protein</fullName>
    </submittedName>
</protein>
<dbReference type="OrthoDB" id="1348281at2"/>